<dbReference type="InterPro" id="IPR000008">
    <property type="entry name" value="C2_dom"/>
</dbReference>
<protein>
    <submittedName>
        <fullName evidence="12">Uncharacterized protein</fullName>
    </submittedName>
</protein>
<keyword evidence="13" id="KW-1185">Reference proteome</keyword>
<dbReference type="SMART" id="SM00239">
    <property type="entry name" value="C2"/>
    <property type="match status" value="2"/>
</dbReference>
<evidence type="ECO:0000256" key="4">
    <source>
        <dbReference type="ARBA" id="ARBA00005823"/>
    </source>
</evidence>
<evidence type="ECO:0000259" key="9">
    <source>
        <dbReference type="PROSITE" id="PS50004"/>
    </source>
</evidence>
<dbReference type="CDD" id="cd00030">
    <property type="entry name" value="C2"/>
    <property type="match status" value="1"/>
</dbReference>
<dbReference type="PROSITE" id="PS51259">
    <property type="entry name" value="MHD2"/>
    <property type="match status" value="1"/>
</dbReference>
<accession>A0AAE1BY39</accession>
<evidence type="ECO:0000259" key="10">
    <source>
        <dbReference type="PROSITE" id="PS51258"/>
    </source>
</evidence>
<dbReference type="Pfam" id="PF00168">
    <property type="entry name" value="C2"/>
    <property type="match status" value="2"/>
</dbReference>
<dbReference type="PANTHER" id="PTHR45999:SF4">
    <property type="entry name" value="UNC-13-4A, ISOFORM B"/>
    <property type="match status" value="1"/>
</dbReference>
<keyword evidence="6" id="KW-0963">Cytoplasm</keyword>
<feature type="domain" description="MHD2" evidence="11">
    <location>
        <begin position="905"/>
        <end position="1015"/>
    </location>
</feature>
<evidence type="ECO:0000256" key="7">
    <source>
        <dbReference type="ARBA" id="ARBA00022753"/>
    </source>
</evidence>
<dbReference type="InterPro" id="IPR035892">
    <property type="entry name" value="C2_domain_sf"/>
</dbReference>
<dbReference type="GO" id="GO:0055037">
    <property type="term" value="C:recycling endosome"/>
    <property type="evidence" value="ECO:0007669"/>
    <property type="project" value="UniProtKB-SubCell"/>
</dbReference>
<dbReference type="EMBL" id="JAWQEG010005117">
    <property type="protein sequence ID" value="KAK3859111.1"/>
    <property type="molecule type" value="Genomic_DNA"/>
</dbReference>
<dbReference type="PANTHER" id="PTHR45999">
    <property type="entry name" value="UNC-13-4A, ISOFORM B"/>
    <property type="match status" value="1"/>
</dbReference>
<feature type="region of interest" description="Disordered" evidence="8">
    <location>
        <begin position="1215"/>
        <end position="1243"/>
    </location>
</feature>
<comment type="subcellular location">
    <subcellularLocation>
        <location evidence="2">Cytoplasm</location>
    </subcellularLocation>
    <subcellularLocation>
        <location evidence="3">Late endosome</location>
    </subcellularLocation>
    <subcellularLocation>
        <location evidence="1">Recycling endosome</location>
    </subcellularLocation>
</comment>
<dbReference type="Pfam" id="PF06292">
    <property type="entry name" value="MUN"/>
    <property type="match status" value="1"/>
</dbReference>
<dbReference type="InterPro" id="IPR052095">
    <property type="entry name" value="UNC-13_domain"/>
</dbReference>
<evidence type="ECO:0000256" key="6">
    <source>
        <dbReference type="ARBA" id="ARBA00022490"/>
    </source>
</evidence>
<feature type="domain" description="C2" evidence="9">
    <location>
        <begin position="197"/>
        <end position="318"/>
    </location>
</feature>
<evidence type="ECO:0000313" key="13">
    <source>
        <dbReference type="Proteomes" id="UP001286313"/>
    </source>
</evidence>
<evidence type="ECO:0000256" key="2">
    <source>
        <dbReference type="ARBA" id="ARBA00004496"/>
    </source>
</evidence>
<dbReference type="Gene3D" id="2.60.40.150">
    <property type="entry name" value="C2 domain"/>
    <property type="match status" value="2"/>
</dbReference>
<dbReference type="PROSITE" id="PS50004">
    <property type="entry name" value="C2"/>
    <property type="match status" value="2"/>
</dbReference>
<dbReference type="InterPro" id="IPR010439">
    <property type="entry name" value="MUN_dom"/>
</dbReference>
<gene>
    <name evidence="12" type="ORF">Pcinc_034739</name>
</gene>
<feature type="domain" description="MHD1" evidence="10">
    <location>
        <begin position="672"/>
        <end position="793"/>
    </location>
</feature>
<keyword evidence="5" id="KW-0268">Exocytosis</keyword>
<dbReference type="InterPro" id="IPR014770">
    <property type="entry name" value="Munc13_1"/>
</dbReference>
<evidence type="ECO:0000313" key="12">
    <source>
        <dbReference type="EMBL" id="KAK3859111.1"/>
    </source>
</evidence>
<reference evidence="12" key="1">
    <citation type="submission" date="2023-10" db="EMBL/GenBank/DDBJ databases">
        <title>Genome assemblies of two species of porcelain crab, Petrolisthes cinctipes and Petrolisthes manimaculis (Anomura: Porcellanidae).</title>
        <authorList>
            <person name="Angst P."/>
        </authorList>
    </citation>
    <scope>NUCLEOTIDE SEQUENCE</scope>
    <source>
        <strain evidence="12">PB745_01</strain>
        <tissue evidence="12">Gill</tissue>
    </source>
</reference>
<comment type="similarity">
    <text evidence="4">Belongs to the unc-13 family.</text>
</comment>
<comment type="caution">
    <text evidence="12">The sequence shown here is derived from an EMBL/GenBank/DDBJ whole genome shotgun (WGS) entry which is preliminary data.</text>
</comment>
<feature type="compositionally biased region" description="Basic and acidic residues" evidence="8">
    <location>
        <begin position="1223"/>
        <end position="1243"/>
    </location>
</feature>
<dbReference type="GO" id="GO:0005770">
    <property type="term" value="C:late endosome"/>
    <property type="evidence" value="ECO:0007669"/>
    <property type="project" value="UniProtKB-SubCell"/>
</dbReference>
<dbReference type="InterPro" id="IPR014772">
    <property type="entry name" value="Munc13_dom-2"/>
</dbReference>
<evidence type="ECO:0000256" key="1">
    <source>
        <dbReference type="ARBA" id="ARBA00004172"/>
    </source>
</evidence>
<evidence type="ECO:0000259" key="11">
    <source>
        <dbReference type="PROSITE" id="PS51259"/>
    </source>
</evidence>
<proteinExistence type="inferred from homology"/>
<dbReference type="GO" id="GO:0099503">
    <property type="term" value="C:secretory vesicle"/>
    <property type="evidence" value="ECO:0007669"/>
    <property type="project" value="TreeGrafter"/>
</dbReference>
<feature type="domain" description="C2" evidence="9">
    <location>
        <begin position="1030"/>
        <end position="1168"/>
    </location>
</feature>
<evidence type="ECO:0000256" key="3">
    <source>
        <dbReference type="ARBA" id="ARBA00004603"/>
    </source>
</evidence>
<dbReference type="SUPFAM" id="SSF49562">
    <property type="entry name" value="C2 domain (Calcium/lipid-binding domain, CaLB)"/>
    <property type="match status" value="2"/>
</dbReference>
<dbReference type="Proteomes" id="UP001286313">
    <property type="component" value="Unassembled WGS sequence"/>
</dbReference>
<dbReference type="PROSITE" id="PS51258">
    <property type="entry name" value="MHD1"/>
    <property type="match status" value="1"/>
</dbReference>
<organism evidence="12 13">
    <name type="scientific">Petrolisthes cinctipes</name>
    <name type="common">Flat porcelain crab</name>
    <dbReference type="NCBI Taxonomy" id="88211"/>
    <lineage>
        <taxon>Eukaryota</taxon>
        <taxon>Metazoa</taxon>
        <taxon>Ecdysozoa</taxon>
        <taxon>Arthropoda</taxon>
        <taxon>Crustacea</taxon>
        <taxon>Multicrustacea</taxon>
        <taxon>Malacostraca</taxon>
        <taxon>Eumalacostraca</taxon>
        <taxon>Eucarida</taxon>
        <taxon>Decapoda</taxon>
        <taxon>Pleocyemata</taxon>
        <taxon>Anomura</taxon>
        <taxon>Galatheoidea</taxon>
        <taxon>Porcellanidae</taxon>
        <taxon>Petrolisthes</taxon>
    </lineage>
</organism>
<dbReference type="Gene3D" id="1.10.357.50">
    <property type="match status" value="1"/>
</dbReference>
<dbReference type="GO" id="GO:0006887">
    <property type="term" value="P:exocytosis"/>
    <property type="evidence" value="ECO:0007669"/>
    <property type="project" value="UniProtKB-KW"/>
</dbReference>
<evidence type="ECO:0000256" key="5">
    <source>
        <dbReference type="ARBA" id="ARBA00022483"/>
    </source>
</evidence>
<evidence type="ECO:0000256" key="8">
    <source>
        <dbReference type="SAM" id="MobiDB-lite"/>
    </source>
</evidence>
<name>A0AAE1BY39_PETCI</name>
<sequence>MEEVVISRALQEHISAIFGGYTPRRRRITADSFARVEYRHRSKRNKIVTARYDNLSSFVVVDYLDTDNDDQQNKECLLDIDTLLGLDDYGKTNHCTDCNSSLSSGFDEISTSSDFSSISLGSEYTTSLSEIYYLLSGEKSEELLTDVLYSVQSLMGATGGGVWSVAGGIGVEQTHPQSCVTMDQVKQVLQAAFQVTPENMDRISQDIQSRPVPEVSLHLNLKEAKDLRAKTVKGTTNPYATVINPSTGQSHRTRLEKDTLNPKWNQEFTLRLHNLQKDVIHLEVWHEHDAVTVKQLTAVRDIRGLGRLMKGTTAQAQHNASHLLGQINMNVKDVSRHGIVEDWYPLEKKALEVGQNRVGGDVSREKERGALHITASVSSSAAQLGRTDSRSYDCLLAHLIHHHVAATNNNNEQEENWSKPLWPGKVSGPAAAALAQFAITLELSDAAVQLSWWRIGSQVSSAEPDWILYQLHQVQAALGKGAYRGETLTELQVSLASYVRNCIEKLKDLQGAFPPASGIHAPRNLKSTLKILQAMQSHLATRCLLDQEDFPHLQELVSTAFSEHTKCWWRSVIEEQLHGVRTADEQINKVINIVAEAHTFLTLVADFYNPVIIKEMNINYMQTAYLSVSNKINPCVRPLIMNIYNRMPTGGAQITEDSDDGKYALEVGTSLWQLYRNLGRLHTLGECLPADLKVESGVREYHRWFSRGVMRWLELAVLRAQTMIMKAVELDNLEPVDAYFNFSSSATDTIGIFLDVKNWWVKLAWPDPENSAVLLTKILEDVCSCGTKYSDLVREKVQLKFHQENSSRVFITKQICVGLNSIERVREELTKMPEHFEFESLLEEVRQGESGSGAVAARQLEATVERLIFSAAENMESKVNEFVETVIGKMQITLENAVNEACDSQSPTPLLSRTLDPTLDILQSHLNSSNFDRFLCRTWEVILQSFHSNVMRNAERRRSNYFGGVYNILKATLNFFSPGEGKGLDRQAAQTHEYTSLLELLESLRKTTESVICQYYRERYEEQVDEILPAKAQLVVKLLFTRSGKLIVEVIMARDMVVEGETGSIGSSHRGFHHHHEPIDSYVKVQPVPAEWFPTIPIRKTKTLRRQDPAVYEETFEYEMSQQDDGVSEGFLLLTLKDYNLGRSNTFIGEAVVPLSSLPCMDSSKVYTVPNTYLKMTTPGLDIGYKSLRALQFRTGDKIATSFLKKVSKRLLDSKAKNNSPLKPEDEKAGSKSPAFRERLKFS</sequence>
<keyword evidence="7" id="KW-0967">Endosome</keyword>
<dbReference type="AlphaFoldDB" id="A0AAE1BY39"/>